<gene>
    <name evidence="1" type="ORF">Nepgr_012843</name>
</gene>
<name>A0AAD3SGU3_NEPGR</name>
<dbReference type="EMBL" id="BSYO01000010">
    <property type="protein sequence ID" value="GMH11002.1"/>
    <property type="molecule type" value="Genomic_DNA"/>
</dbReference>
<dbReference type="AlphaFoldDB" id="A0AAD3SGU3"/>
<keyword evidence="2" id="KW-1185">Reference proteome</keyword>
<dbReference type="PANTHER" id="PTHR48165:SF1">
    <property type="entry name" value="TRANSMEMBRANE PROTEIN"/>
    <property type="match status" value="1"/>
</dbReference>
<proteinExistence type="predicted"/>
<sequence>MLRRLAAMRSQIPIRGKSHQVADETMFRAAQDDHGATDHRRSHCRRQAQRRGLAWHAFSVIYGIVEIPSSILSCFSRSHGNEDYGEDGMWLSGSMVGSVELEHLRANDKKPSLSDRMSTPMLKESIFRGGDISTKAESKLMIPSAIRLYPSLRFKLHHLPIADLPSTRRTSISYAKSNFSSPCSLSQNPKNFSSVSITSLGSSNLPMSPRISWMPVLLHWLLI</sequence>
<comment type="caution">
    <text evidence="1">The sequence shown here is derived from an EMBL/GenBank/DDBJ whole genome shotgun (WGS) entry which is preliminary data.</text>
</comment>
<protein>
    <submittedName>
        <fullName evidence="1">Uncharacterized protein</fullName>
    </submittedName>
</protein>
<dbReference type="PANTHER" id="PTHR48165">
    <property type="entry name" value="BNAC03G44900D PROTEIN"/>
    <property type="match status" value="1"/>
</dbReference>
<evidence type="ECO:0000313" key="2">
    <source>
        <dbReference type="Proteomes" id="UP001279734"/>
    </source>
</evidence>
<evidence type="ECO:0000313" key="1">
    <source>
        <dbReference type="EMBL" id="GMH11002.1"/>
    </source>
</evidence>
<organism evidence="1 2">
    <name type="scientific">Nepenthes gracilis</name>
    <name type="common">Slender pitcher plant</name>
    <dbReference type="NCBI Taxonomy" id="150966"/>
    <lineage>
        <taxon>Eukaryota</taxon>
        <taxon>Viridiplantae</taxon>
        <taxon>Streptophyta</taxon>
        <taxon>Embryophyta</taxon>
        <taxon>Tracheophyta</taxon>
        <taxon>Spermatophyta</taxon>
        <taxon>Magnoliopsida</taxon>
        <taxon>eudicotyledons</taxon>
        <taxon>Gunneridae</taxon>
        <taxon>Pentapetalae</taxon>
        <taxon>Caryophyllales</taxon>
        <taxon>Nepenthaceae</taxon>
        <taxon>Nepenthes</taxon>
    </lineage>
</organism>
<accession>A0AAD3SGU3</accession>
<dbReference type="Proteomes" id="UP001279734">
    <property type="component" value="Unassembled WGS sequence"/>
</dbReference>
<reference evidence="1" key="1">
    <citation type="submission" date="2023-05" db="EMBL/GenBank/DDBJ databases">
        <title>Nepenthes gracilis genome sequencing.</title>
        <authorList>
            <person name="Fukushima K."/>
        </authorList>
    </citation>
    <scope>NUCLEOTIDE SEQUENCE</scope>
    <source>
        <strain evidence="1">SING2019-196</strain>
    </source>
</reference>